<dbReference type="AlphaFoldDB" id="A0A4V2S9X2"/>
<protein>
    <submittedName>
        <fullName evidence="1">Uncharacterized protein</fullName>
    </submittedName>
</protein>
<organism evidence="1 2">
    <name type="scientific">Marinisporobacter balticus</name>
    <dbReference type="NCBI Taxonomy" id="2018667"/>
    <lineage>
        <taxon>Bacteria</taxon>
        <taxon>Bacillati</taxon>
        <taxon>Bacillota</taxon>
        <taxon>Clostridia</taxon>
        <taxon>Peptostreptococcales</taxon>
        <taxon>Thermotaleaceae</taxon>
        <taxon>Marinisporobacter</taxon>
    </lineage>
</organism>
<evidence type="ECO:0000313" key="1">
    <source>
        <dbReference type="EMBL" id="TCO69000.1"/>
    </source>
</evidence>
<accession>A0A4V2S9X2</accession>
<dbReference type="RefSeq" id="WP_132247882.1">
    <property type="nucleotide sequence ID" value="NZ_SLWV01000036.1"/>
</dbReference>
<keyword evidence="2" id="KW-1185">Reference proteome</keyword>
<reference evidence="1 2" key="1">
    <citation type="submission" date="2019-03" db="EMBL/GenBank/DDBJ databases">
        <title>Genomic Encyclopedia of Type Strains, Phase IV (KMG-IV): sequencing the most valuable type-strain genomes for metagenomic binning, comparative biology and taxonomic classification.</title>
        <authorList>
            <person name="Goeker M."/>
        </authorList>
    </citation>
    <scope>NUCLEOTIDE SEQUENCE [LARGE SCALE GENOMIC DNA]</scope>
    <source>
        <strain evidence="1 2">DSM 102940</strain>
    </source>
</reference>
<dbReference type="Proteomes" id="UP000294919">
    <property type="component" value="Unassembled WGS sequence"/>
</dbReference>
<sequence>MPSKKLLYREIENGRMLKNNGSWMYCNQCDNTIGYLCYSTYQTFEFKSKCSCGNVAKFKLGYFEDEYKNSCKDLKLVKNRYCCPHDDSPLFSVVNKNIESYYCKVVCNECNTSYISGNMDL</sequence>
<gene>
    <name evidence="1" type="ORF">EV214_13626</name>
</gene>
<comment type="caution">
    <text evidence="1">The sequence shown here is derived from an EMBL/GenBank/DDBJ whole genome shotgun (WGS) entry which is preliminary data.</text>
</comment>
<name>A0A4V2S9X2_9FIRM</name>
<proteinExistence type="predicted"/>
<dbReference type="OrthoDB" id="2083932at2"/>
<dbReference type="EMBL" id="SLWV01000036">
    <property type="protein sequence ID" value="TCO69000.1"/>
    <property type="molecule type" value="Genomic_DNA"/>
</dbReference>
<evidence type="ECO:0000313" key="2">
    <source>
        <dbReference type="Proteomes" id="UP000294919"/>
    </source>
</evidence>